<evidence type="ECO:0000256" key="5">
    <source>
        <dbReference type="ARBA" id="ARBA00022490"/>
    </source>
</evidence>
<dbReference type="InterPro" id="IPR036556">
    <property type="entry name" value="PAD_central_sf"/>
</dbReference>
<dbReference type="GO" id="GO:0005634">
    <property type="term" value="C:nucleus"/>
    <property type="evidence" value="ECO:0007669"/>
    <property type="project" value="TreeGrafter"/>
</dbReference>
<feature type="active site" evidence="9">
    <location>
        <position position="497"/>
    </location>
</feature>
<dbReference type="Pfam" id="PF08526">
    <property type="entry name" value="PAD_N"/>
    <property type="match status" value="2"/>
</dbReference>
<gene>
    <name evidence="13" type="ORF">J1605_000874</name>
</gene>
<evidence type="ECO:0000256" key="9">
    <source>
        <dbReference type="PIRSR" id="PIRSR001247-1"/>
    </source>
</evidence>
<sequence length="708" mass="79808">MSEVYRTPGVDIYISPGVERDREHADTRWWCFDAGLQIIVVMNSPSNDLNDSHFKRNLFSFAPNDCTSFSINASPGVVVDVAHRPPAKQNLTGSSKWPLDPGLEVSLKRTAARDSTGDRKVQISYYGPETTPVEALLYVTRVEISLSADFTGTGKMKSIGGRKDQRTWTWGPHGQGAILLVNCDRDSPISSTVDCKDDQLDSKDLKDMSLVTLSTKTPRDFFSKHQLVPHVAKSEMDKVRVFRANADKQPSRYGMILGPQHPSHPLELQGGHHSTDFYVEGLAFPDASFPGLISLNVSLLDTSNPELPKVLVFQDSVVFHVAPWIMTPNTQPPKEVYVCRLFENEDFLKSGAALAKKARCKLMVCAKEESMNDRWMQDEMEIGYIQAPHKTLPVVFESPRNRGLKDFPIKCVLEQQDEFASCAETLALLADFTPIVFSGHVSKIGEKEYPLGRILIGDSGYPSKESQEMHQDLQDFLSAQQVQAPVKLYSDWLSVGHEDEFLSFVPVHKKGFRLLLASPRSCYKLFQEQMKDGHGEALLFQGVKNKTQQKIKDILSNEKLREHNSYVEKCIDWNREVLKPELTERDIVDVPQLFKLQKGFEGTLKAEAFFPNVVNMLVLGKHLGIPKPFGPIINGHCCLEEKVWSLLEPLGLHCTFIDDFYTYHVQHGDVHCGTNVRRQTFSFKWWCMVPRAHPPPNKLLARGSGPLQ</sequence>
<dbReference type="Proteomes" id="UP001159641">
    <property type="component" value="Unassembled WGS sequence"/>
</dbReference>
<evidence type="ECO:0000313" key="13">
    <source>
        <dbReference type="EMBL" id="KAJ8780831.1"/>
    </source>
</evidence>
<dbReference type="Gene3D" id="2.60.40.1700">
    <property type="entry name" value="Protein-arginine deiminase, central domain"/>
    <property type="match status" value="1"/>
</dbReference>
<protein>
    <recommendedName>
        <fullName evidence="4">protein-arginine deiminase</fullName>
        <ecNumber evidence="4">3.5.3.15</ecNumber>
    </recommendedName>
</protein>
<dbReference type="PANTHER" id="PTHR10837:SF3">
    <property type="entry name" value="PROTEIN-ARGININE DEIMINASE TYPE-4"/>
    <property type="match status" value="1"/>
</dbReference>
<name>A0AB34GPV6_ESCRO</name>
<dbReference type="FunFam" id="2.60.40.1700:FF:000001">
    <property type="entry name" value="Protein-arginine deiminase type-2"/>
    <property type="match status" value="1"/>
</dbReference>
<comment type="catalytic activity">
    <reaction evidence="8">
        <text>L-arginyl-[protein] + H2O = L-citrullyl-[protein] + NH4(+)</text>
        <dbReference type="Rhea" id="RHEA:18089"/>
        <dbReference type="Rhea" id="RHEA-COMP:10532"/>
        <dbReference type="Rhea" id="RHEA-COMP:10588"/>
        <dbReference type="ChEBI" id="CHEBI:15377"/>
        <dbReference type="ChEBI" id="CHEBI:28938"/>
        <dbReference type="ChEBI" id="CHEBI:29965"/>
        <dbReference type="ChEBI" id="CHEBI:83397"/>
        <dbReference type="EC" id="3.5.3.15"/>
    </reaction>
</comment>
<comment type="similarity">
    <text evidence="3">Belongs to the protein arginine deiminase family.</text>
</comment>
<dbReference type="PANTHER" id="PTHR10837">
    <property type="entry name" value="PEPTIDYLARGININE DEIMINASE"/>
    <property type="match status" value="1"/>
</dbReference>
<proteinExistence type="inferred from homology"/>
<accession>A0AB34GPV6</accession>
<evidence type="ECO:0000256" key="4">
    <source>
        <dbReference type="ARBA" id="ARBA00012200"/>
    </source>
</evidence>
<dbReference type="InterPro" id="IPR013530">
    <property type="entry name" value="PAD_C"/>
</dbReference>
<dbReference type="InterPro" id="IPR038685">
    <property type="entry name" value="PAD_N_sf"/>
</dbReference>
<evidence type="ECO:0000256" key="6">
    <source>
        <dbReference type="ARBA" id="ARBA00022801"/>
    </source>
</evidence>
<dbReference type="Gene3D" id="3.75.10.10">
    <property type="entry name" value="L-arginine/glycine Amidinotransferase, Chain A"/>
    <property type="match status" value="1"/>
</dbReference>
<dbReference type="AlphaFoldDB" id="A0AB34GPV6"/>
<evidence type="ECO:0000256" key="7">
    <source>
        <dbReference type="ARBA" id="ARBA00022837"/>
    </source>
</evidence>
<dbReference type="EMBL" id="JAIQCJ010002152">
    <property type="protein sequence ID" value="KAJ8780831.1"/>
    <property type="molecule type" value="Genomic_DNA"/>
</dbReference>
<dbReference type="Pfam" id="PF08527">
    <property type="entry name" value="PAD_M"/>
    <property type="match status" value="1"/>
</dbReference>
<feature type="active site" evidence="9">
    <location>
        <position position="499"/>
    </location>
</feature>
<keyword evidence="14" id="KW-1185">Reference proteome</keyword>
<evidence type="ECO:0000313" key="14">
    <source>
        <dbReference type="Proteomes" id="UP001159641"/>
    </source>
</evidence>
<keyword evidence="7" id="KW-0106">Calcium</keyword>
<dbReference type="Gene3D" id="2.60.40.1860">
    <property type="entry name" value="Protein-arginine deiminase, N-terminal domain"/>
    <property type="match status" value="2"/>
</dbReference>
<dbReference type="InterPro" id="IPR013733">
    <property type="entry name" value="Prot_Arg_deaminase_cen_dom"/>
</dbReference>
<feature type="domain" description="Protein-arginine deiminase C-terminal" evidence="10">
    <location>
        <begin position="312"/>
        <end position="686"/>
    </location>
</feature>
<dbReference type="Pfam" id="PF03068">
    <property type="entry name" value="PAD"/>
    <property type="match status" value="1"/>
</dbReference>
<comment type="cofactor">
    <cofactor evidence="1">
        <name>Ca(2+)</name>
        <dbReference type="ChEBI" id="CHEBI:29108"/>
    </cofactor>
</comment>
<evidence type="ECO:0000256" key="8">
    <source>
        <dbReference type="ARBA" id="ARBA00048487"/>
    </source>
</evidence>
<dbReference type="GO" id="GO:0005509">
    <property type="term" value="F:calcium ion binding"/>
    <property type="evidence" value="ECO:0007669"/>
    <property type="project" value="InterPro"/>
</dbReference>
<feature type="domain" description="Protein-arginine deiminase (PAD) central" evidence="12">
    <location>
        <begin position="142"/>
        <end position="301"/>
    </location>
</feature>
<feature type="domain" description="Protein-arginine deiminase (PAD) N-terminal" evidence="11">
    <location>
        <begin position="3"/>
        <end position="55"/>
    </location>
</feature>
<evidence type="ECO:0000259" key="12">
    <source>
        <dbReference type="Pfam" id="PF08527"/>
    </source>
</evidence>
<dbReference type="InterPro" id="IPR004303">
    <property type="entry name" value="PAD"/>
</dbReference>
<dbReference type="SUPFAM" id="SSF49503">
    <property type="entry name" value="Cupredoxins"/>
    <property type="match status" value="2"/>
</dbReference>
<dbReference type="InterPro" id="IPR008972">
    <property type="entry name" value="Cupredoxin"/>
</dbReference>
<reference evidence="13 14" key="1">
    <citation type="submission" date="2022-11" db="EMBL/GenBank/DDBJ databases">
        <title>Whole genome sequence of Eschrichtius robustus ER-17-0199.</title>
        <authorList>
            <person name="Bruniche-Olsen A."/>
            <person name="Black A.N."/>
            <person name="Fields C.J."/>
            <person name="Walden K."/>
            <person name="Dewoody J.A."/>
        </authorList>
    </citation>
    <scope>NUCLEOTIDE SEQUENCE [LARGE SCALE GENOMIC DNA]</scope>
    <source>
        <strain evidence="13">ER-17-0199</strain>
        <tissue evidence="13">Blubber</tissue>
    </source>
</reference>
<dbReference type="InterPro" id="IPR013732">
    <property type="entry name" value="PAD_N"/>
</dbReference>
<dbReference type="FunFam" id="3.75.10.10:FF:000003">
    <property type="entry name" value="Protein-arginine deiminase type-2"/>
    <property type="match status" value="1"/>
</dbReference>
<evidence type="ECO:0000256" key="2">
    <source>
        <dbReference type="ARBA" id="ARBA00004496"/>
    </source>
</evidence>
<keyword evidence="5" id="KW-0963">Cytoplasm</keyword>
<dbReference type="PIRSF" id="PIRSF001247">
    <property type="entry name" value="Protein-arginine_deiminase"/>
    <property type="match status" value="1"/>
</dbReference>
<comment type="subcellular location">
    <subcellularLocation>
        <location evidence="2">Cytoplasm</location>
    </subcellularLocation>
</comment>
<evidence type="ECO:0000256" key="3">
    <source>
        <dbReference type="ARBA" id="ARBA00008166"/>
    </source>
</evidence>
<evidence type="ECO:0000259" key="11">
    <source>
        <dbReference type="Pfam" id="PF08526"/>
    </source>
</evidence>
<feature type="active site" evidence="9">
    <location>
        <position position="378"/>
    </location>
</feature>
<feature type="domain" description="Protein-arginine deiminase (PAD) N-terminal" evidence="11">
    <location>
        <begin position="57"/>
        <end position="140"/>
    </location>
</feature>
<feature type="active site" evidence="9">
    <location>
        <position position="672"/>
    </location>
</feature>
<dbReference type="SUPFAM" id="SSF55909">
    <property type="entry name" value="Pentein"/>
    <property type="match status" value="1"/>
</dbReference>
<dbReference type="GO" id="GO:0140794">
    <property type="term" value="F:histone arginine deiminase activity"/>
    <property type="evidence" value="ECO:0007669"/>
    <property type="project" value="TreeGrafter"/>
</dbReference>
<keyword evidence="6" id="KW-0378">Hydrolase</keyword>
<organism evidence="13 14">
    <name type="scientific">Eschrichtius robustus</name>
    <name type="common">California gray whale</name>
    <name type="synonym">Eschrichtius gibbosus</name>
    <dbReference type="NCBI Taxonomy" id="9764"/>
    <lineage>
        <taxon>Eukaryota</taxon>
        <taxon>Metazoa</taxon>
        <taxon>Chordata</taxon>
        <taxon>Craniata</taxon>
        <taxon>Vertebrata</taxon>
        <taxon>Euteleostomi</taxon>
        <taxon>Mammalia</taxon>
        <taxon>Eutheria</taxon>
        <taxon>Laurasiatheria</taxon>
        <taxon>Artiodactyla</taxon>
        <taxon>Whippomorpha</taxon>
        <taxon>Cetacea</taxon>
        <taxon>Mysticeti</taxon>
        <taxon>Eschrichtiidae</taxon>
        <taxon>Eschrichtius</taxon>
    </lineage>
</organism>
<evidence type="ECO:0000256" key="1">
    <source>
        <dbReference type="ARBA" id="ARBA00001913"/>
    </source>
</evidence>
<comment type="caution">
    <text evidence="13">The sequence shown here is derived from an EMBL/GenBank/DDBJ whole genome shotgun (WGS) entry which is preliminary data.</text>
</comment>
<dbReference type="GO" id="GO:0005737">
    <property type="term" value="C:cytoplasm"/>
    <property type="evidence" value="ECO:0007669"/>
    <property type="project" value="UniProtKB-SubCell"/>
</dbReference>
<dbReference type="SUPFAM" id="SSF110083">
    <property type="entry name" value="Peptidylarginine deiminase Pad4, middle domain"/>
    <property type="match status" value="1"/>
</dbReference>
<dbReference type="EC" id="3.5.3.15" evidence="4"/>
<evidence type="ECO:0000259" key="10">
    <source>
        <dbReference type="Pfam" id="PF03068"/>
    </source>
</evidence>